<evidence type="ECO:0008006" key="4">
    <source>
        <dbReference type="Google" id="ProtNLM"/>
    </source>
</evidence>
<keyword evidence="1" id="KW-0812">Transmembrane</keyword>
<dbReference type="EMBL" id="SODU01000002">
    <property type="protein sequence ID" value="TDW90604.1"/>
    <property type="molecule type" value="Genomic_DNA"/>
</dbReference>
<keyword evidence="1" id="KW-1133">Transmembrane helix</keyword>
<protein>
    <recommendedName>
        <fullName evidence="4">PH (Pleckstrin Homology) domain-containing protein</fullName>
    </recommendedName>
</protein>
<evidence type="ECO:0000313" key="3">
    <source>
        <dbReference type="Proteomes" id="UP000295060"/>
    </source>
</evidence>
<keyword evidence="3" id="KW-1185">Reference proteome</keyword>
<gene>
    <name evidence="2" type="ORF">EV137_4425</name>
</gene>
<accession>A0ABY2FGV4</accession>
<keyword evidence="1" id="KW-0472">Membrane</keyword>
<sequence>MWLLPVVLWVLATTGLLLTSKVELSRTQVGLAIFGPAGVFGIWLLSLAMLTWRGTVTVTRERLRVGTDQIPLAAIDRDWVQLLATRADPERAARVGAPEIAPERLADKRRGRLLGGSYGATGADDLVTLDIRNDRTGGLERVCIPARDWRGLVIGLVTAVDQRE</sequence>
<dbReference type="Proteomes" id="UP000295060">
    <property type="component" value="Unassembled WGS sequence"/>
</dbReference>
<feature type="transmembrane region" description="Helical" evidence="1">
    <location>
        <begin position="29"/>
        <end position="52"/>
    </location>
</feature>
<reference evidence="2 3" key="1">
    <citation type="submission" date="2019-03" db="EMBL/GenBank/DDBJ databases">
        <title>Genomic Encyclopedia of Type Strains, Phase III (KMG-III): the genomes of soil and plant-associated and newly described type strains.</title>
        <authorList>
            <person name="Whitman W."/>
        </authorList>
    </citation>
    <scope>NUCLEOTIDE SEQUENCE [LARGE SCALE GENOMIC DNA]</scope>
    <source>
        <strain evidence="2 3">VKMAc-2574</strain>
    </source>
</reference>
<proteinExistence type="predicted"/>
<evidence type="ECO:0000256" key="1">
    <source>
        <dbReference type="SAM" id="Phobius"/>
    </source>
</evidence>
<name>A0ABY2FGV4_9ACTN</name>
<organism evidence="2 3">
    <name type="scientific">Kribbella pratensis</name>
    <dbReference type="NCBI Taxonomy" id="2512112"/>
    <lineage>
        <taxon>Bacteria</taxon>
        <taxon>Bacillati</taxon>
        <taxon>Actinomycetota</taxon>
        <taxon>Actinomycetes</taxon>
        <taxon>Propionibacteriales</taxon>
        <taxon>Kribbellaceae</taxon>
        <taxon>Kribbella</taxon>
    </lineage>
</organism>
<comment type="caution">
    <text evidence="2">The sequence shown here is derived from an EMBL/GenBank/DDBJ whole genome shotgun (WGS) entry which is preliminary data.</text>
</comment>
<evidence type="ECO:0000313" key="2">
    <source>
        <dbReference type="EMBL" id="TDW90604.1"/>
    </source>
</evidence>